<evidence type="ECO:0000313" key="5">
    <source>
        <dbReference type="Proteomes" id="UP000510822"/>
    </source>
</evidence>
<comment type="similarity">
    <text evidence="1">Belongs to the AB hydrolase superfamily. AB hydrolase 4 family.</text>
</comment>
<dbReference type="PANTHER" id="PTHR10794:SF94">
    <property type="entry name" value="ESTERASE YHET-RELATED"/>
    <property type="match status" value="1"/>
</dbReference>
<sequence>MAREKHLDLPIYHSSSWLPGGHAQTIYPATLLWQRPLNYKREHWITPDLDSIGVDWTDGRAGTPLIVLFHGLEGSSRSHYAISLFHHAYRQGWRGVVPHFRTCGNVPNRLPRSYHAGDSAEIDWILHRLKKTFPDTPLFAVGYSLGGNALLKWLGEQGDTANELIYAAAAVSAPMDLAACGNALDNGINRHLYTREFLGTMRKKAQYKLKLSENPFIDWQQVKKVRTLREFDDLVTAPLHGFFGVEDYWSRASSKSVLKQIAVPTLLINALNDPFMPAHSLPSVHDVSKAVHLIQPREGGHVGFLSGPPPGRLSWLPETLLKFFQYHRPLVR</sequence>
<keyword evidence="4" id="KW-0378">Hydrolase</keyword>
<accession>A0A7D5VCC8</accession>
<feature type="active site" description="Charge relay system" evidence="2">
    <location>
        <position position="144"/>
    </location>
</feature>
<protein>
    <submittedName>
        <fullName evidence="4">Alpha/beta fold hydrolase</fullName>
    </submittedName>
</protein>
<dbReference type="InterPro" id="IPR000073">
    <property type="entry name" value="AB_hydrolase_1"/>
</dbReference>
<name>A0A7D5VCC8_9NEIS</name>
<evidence type="ECO:0000259" key="3">
    <source>
        <dbReference type="Pfam" id="PF00561"/>
    </source>
</evidence>
<evidence type="ECO:0000256" key="1">
    <source>
        <dbReference type="ARBA" id="ARBA00010884"/>
    </source>
</evidence>
<feature type="active site" description="Charge relay system" evidence="2">
    <location>
        <position position="273"/>
    </location>
</feature>
<dbReference type="PANTHER" id="PTHR10794">
    <property type="entry name" value="ABHYDROLASE DOMAIN-CONTAINING PROTEIN"/>
    <property type="match status" value="1"/>
</dbReference>
<dbReference type="Proteomes" id="UP000510822">
    <property type="component" value="Chromosome"/>
</dbReference>
<gene>
    <name evidence="4" type="ORF">HZU75_07745</name>
</gene>
<organism evidence="4 5">
    <name type="scientific">Chitinibacter fontanus</name>
    <dbReference type="NCBI Taxonomy" id="1737446"/>
    <lineage>
        <taxon>Bacteria</taxon>
        <taxon>Pseudomonadati</taxon>
        <taxon>Pseudomonadota</taxon>
        <taxon>Betaproteobacteria</taxon>
        <taxon>Neisseriales</taxon>
        <taxon>Chitinibacteraceae</taxon>
        <taxon>Chitinibacter</taxon>
    </lineage>
</organism>
<dbReference type="GO" id="GO:0034338">
    <property type="term" value="F:short-chain carboxylesterase activity"/>
    <property type="evidence" value="ECO:0007669"/>
    <property type="project" value="TreeGrafter"/>
</dbReference>
<evidence type="ECO:0000313" key="4">
    <source>
        <dbReference type="EMBL" id="QLI83216.1"/>
    </source>
</evidence>
<dbReference type="InterPro" id="IPR050960">
    <property type="entry name" value="AB_hydrolase_4_sf"/>
</dbReference>
<dbReference type="PIRSF" id="PIRSF005211">
    <property type="entry name" value="Ab_hydro_YheT"/>
    <property type="match status" value="1"/>
</dbReference>
<reference evidence="4 5" key="1">
    <citation type="journal article" date="2016" name="Int. J. Syst. Evol. Microbiol.">
        <title>Chitinibacter fontanus sp. nov., isolated from a spring.</title>
        <authorList>
            <person name="Sheu S.Y."/>
            <person name="Li Y.S."/>
            <person name="Young C.C."/>
            <person name="Chen W.M."/>
        </authorList>
    </citation>
    <scope>NUCLEOTIDE SEQUENCE [LARGE SCALE GENOMIC DNA]</scope>
    <source>
        <strain evidence="4 5">STM-7</strain>
    </source>
</reference>
<dbReference type="GO" id="GO:0047372">
    <property type="term" value="F:monoacylglycerol lipase activity"/>
    <property type="evidence" value="ECO:0007669"/>
    <property type="project" value="TreeGrafter"/>
</dbReference>
<dbReference type="AlphaFoldDB" id="A0A7D5VCC8"/>
<dbReference type="Gene3D" id="3.40.50.1820">
    <property type="entry name" value="alpha/beta hydrolase"/>
    <property type="match status" value="1"/>
</dbReference>
<dbReference type="KEGG" id="cfon:HZU75_07745"/>
<dbReference type="InterPro" id="IPR012020">
    <property type="entry name" value="ABHD4"/>
</dbReference>
<dbReference type="EMBL" id="CP058952">
    <property type="protein sequence ID" value="QLI83216.1"/>
    <property type="molecule type" value="Genomic_DNA"/>
</dbReference>
<dbReference type="Pfam" id="PF00561">
    <property type="entry name" value="Abhydrolase_1"/>
    <property type="match status" value="1"/>
</dbReference>
<proteinExistence type="inferred from homology"/>
<keyword evidence="5" id="KW-1185">Reference proteome</keyword>
<feature type="domain" description="AB hydrolase-1" evidence="3">
    <location>
        <begin position="64"/>
        <end position="308"/>
    </location>
</feature>
<feature type="active site" description="Charge relay system" evidence="2">
    <location>
        <position position="301"/>
    </location>
</feature>
<dbReference type="SUPFAM" id="SSF53474">
    <property type="entry name" value="alpha/beta-Hydrolases"/>
    <property type="match status" value="1"/>
</dbReference>
<evidence type="ECO:0000256" key="2">
    <source>
        <dbReference type="PIRSR" id="PIRSR005211-1"/>
    </source>
</evidence>
<dbReference type="InterPro" id="IPR029058">
    <property type="entry name" value="AB_hydrolase_fold"/>
</dbReference>